<dbReference type="EMBL" id="CAACVJ010000611">
    <property type="protein sequence ID" value="VEP17831.1"/>
    <property type="molecule type" value="Genomic_DNA"/>
</dbReference>
<evidence type="ECO:0000313" key="3">
    <source>
        <dbReference type="Proteomes" id="UP000320055"/>
    </source>
</evidence>
<feature type="transmembrane region" description="Helical" evidence="1">
    <location>
        <begin position="25"/>
        <end position="44"/>
    </location>
</feature>
<sequence length="168" mass="19240">MILSTYLLITSNTFTMDIERIINNFWLLAIASNIINAIVFWIRAQPHIKKKPELRSGYIKLIRGFFIGFNIPWFLMGIGMTTGFASDSADYLNPRGGNPFVIIWWVTLWSLIALLSRWIWFKSGAEKLIKYPGFIRGQTNAQRIKLIWLLSLIGAVIGSTVTLFIEVL</sequence>
<dbReference type="AlphaFoldDB" id="A0A563W2C4"/>
<evidence type="ECO:0000313" key="2">
    <source>
        <dbReference type="EMBL" id="VEP17831.1"/>
    </source>
</evidence>
<proteinExistence type="predicted"/>
<reference evidence="2 3" key="1">
    <citation type="submission" date="2019-01" db="EMBL/GenBank/DDBJ databases">
        <authorList>
            <person name="Brito A."/>
        </authorList>
    </citation>
    <scope>NUCLEOTIDE SEQUENCE [LARGE SCALE GENOMIC DNA]</scope>
    <source>
        <strain evidence="2">1</strain>
    </source>
</reference>
<dbReference type="Proteomes" id="UP000320055">
    <property type="component" value="Unassembled WGS sequence"/>
</dbReference>
<keyword evidence="1" id="KW-0472">Membrane</keyword>
<protein>
    <submittedName>
        <fullName evidence="2">Uncharacterized protein</fullName>
    </submittedName>
</protein>
<gene>
    <name evidence="2" type="ORF">H1P_6490003</name>
</gene>
<keyword evidence="3" id="KW-1185">Reference proteome</keyword>
<feature type="transmembrane region" description="Helical" evidence="1">
    <location>
        <begin position="100"/>
        <end position="120"/>
    </location>
</feature>
<keyword evidence="1" id="KW-0812">Transmembrane</keyword>
<evidence type="ECO:0000256" key="1">
    <source>
        <dbReference type="SAM" id="Phobius"/>
    </source>
</evidence>
<feature type="transmembrane region" description="Helical" evidence="1">
    <location>
        <begin position="146"/>
        <end position="165"/>
    </location>
</feature>
<feature type="transmembrane region" description="Helical" evidence="1">
    <location>
        <begin position="65"/>
        <end position="85"/>
    </location>
</feature>
<name>A0A563W2C4_9CYAN</name>
<keyword evidence="1" id="KW-1133">Transmembrane helix</keyword>
<accession>A0A563W2C4</accession>
<organism evidence="2 3">
    <name type="scientific">Hyella patelloides LEGE 07179</name>
    <dbReference type="NCBI Taxonomy" id="945734"/>
    <lineage>
        <taxon>Bacteria</taxon>
        <taxon>Bacillati</taxon>
        <taxon>Cyanobacteriota</taxon>
        <taxon>Cyanophyceae</taxon>
        <taxon>Pleurocapsales</taxon>
        <taxon>Hyellaceae</taxon>
        <taxon>Hyella</taxon>
    </lineage>
</organism>